<feature type="transmembrane region" description="Helical" evidence="1">
    <location>
        <begin position="20"/>
        <end position="39"/>
    </location>
</feature>
<reference evidence="2" key="1">
    <citation type="submission" date="2016-12" db="EMBL/GenBank/DDBJ databases">
        <authorList>
            <person name="Moulin L."/>
        </authorList>
    </citation>
    <scope>NUCLEOTIDE SEQUENCE [LARGE SCALE GENOMIC DNA]</scope>
    <source>
        <strain evidence="2">STM 7183</strain>
    </source>
</reference>
<sequence length="558" mass="61105">METTLDAATRQRGRTHIFPALVAIGGFVAGVIAIGWPVLKNHGFPLDDSWIHQVVGRNAAEYGIPGFIPGIASSGSSSAIWPWIIAVNYRFLPGVEPSTFLLALNVALFAVVLVALWFAAQRDELPPLERMALVALPALYGNFAWLVSTGMEHLLLVATTFLSAHFLFTRRPVAGLPPILVAGVLLGGAIVTRPEAVVFVPLFLAGAYLTTRRWRSLFVLALPCVAAISFVVANNWLTSHSLLPVTVSGRKWLNFGTTDTFRLGIILHFIKACLFQVASTFVDFGKGELSTVARIVISVAIGALAVFATIRLVRRRAWRTLFLIALSLANFGAYFFLFPTIGHGMRYQAMLLVFVLPMIALGLLELGRALARRGGKRGAAGWSQQARRRYDSLALCFTFALALASLVEWSNIADDGIQHINGTHVRMGEWLADHLPADAKVASFDIGGIGFYSHRRIYDLGGLVDSEFTPYLFAGKTAEYLRKEGIEWLVLPYPPARPGTGEAASCAGFEILLNLCDGNGFTKREVVAYYTPDGIWEKAYQATGHAWQGQILYEIDWH</sequence>
<feature type="transmembrane region" description="Helical" evidence="1">
    <location>
        <begin position="392"/>
        <end position="412"/>
    </location>
</feature>
<organism evidence="2 3">
    <name type="scientific">Paraburkholderia piptadeniae</name>
    <dbReference type="NCBI Taxonomy" id="1701573"/>
    <lineage>
        <taxon>Bacteria</taxon>
        <taxon>Pseudomonadati</taxon>
        <taxon>Pseudomonadota</taxon>
        <taxon>Betaproteobacteria</taxon>
        <taxon>Burkholderiales</taxon>
        <taxon>Burkholderiaceae</taxon>
        <taxon>Paraburkholderia</taxon>
    </lineage>
</organism>
<proteinExistence type="predicted"/>
<feature type="transmembrane region" description="Helical" evidence="1">
    <location>
        <begin position="347"/>
        <end position="371"/>
    </location>
</feature>
<dbReference type="Proteomes" id="UP000195569">
    <property type="component" value="Unassembled WGS sequence"/>
</dbReference>
<feature type="transmembrane region" description="Helical" evidence="1">
    <location>
        <begin position="99"/>
        <end position="119"/>
    </location>
</feature>
<feature type="transmembrane region" description="Helical" evidence="1">
    <location>
        <begin position="131"/>
        <end position="147"/>
    </location>
</feature>
<dbReference type="RefSeq" id="WP_087732777.1">
    <property type="nucleotide sequence ID" value="NZ_CYGY02000009.1"/>
</dbReference>
<feature type="transmembrane region" description="Helical" evidence="1">
    <location>
        <begin position="179"/>
        <end position="205"/>
    </location>
</feature>
<evidence type="ECO:0000313" key="3">
    <source>
        <dbReference type="Proteomes" id="UP000195569"/>
    </source>
</evidence>
<dbReference type="EMBL" id="CYGY02000009">
    <property type="protein sequence ID" value="SIT36538.1"/>
    <property type="molecule type" value="Genomic_DNA"/>
</dbReference>
<keyword evidence="1" id="KW-0812">Transmembrane</keyword>
<keyword evidence="3" id="KW-1185">Reference proteome</keyword>
<feature type="transmembrane region" description="Helical" evidence="1">
    <location>
        <begin position="292"/>
        <end position="313"/>
    </location>
</feature>
<accession>A0A1N7RNB1</accession>
<protein>
    <recommendedName>
        <fullName evidence="4">Glycosyltransferase RgtA/B/C/D-like domain-containing protein</fullName>
    </recommendedName>
</protein>
<dbReference type="OrthoDB" id="9076439at2"/>
<dbReference type="AlphaFoldDB" id="A0A1N7RNB1"/>
<keyword evidence="1" id="KW-0472">Membrane</keyword>
<evidence type="ECO:0000256" key="1">
    <source>
        <dbReference type="SAM" id="Phobius"/>
    </source>
</evidence>
<evidence type="ECO:0008006" key="4">
    <source>
        <dbReference type="Google" id="ProtNLM"/>
    </source>
</evidence>
<feature type="transmembrane region" description="Helical" evidence="1">
    <location>
        <begin position="217"/>
        <end position="237"/>
    </location>
</feature>
<evidence type="ECO:0000313" key="2">
    <source>
        <dbReference type="EMBL" id="SIT36538.1"/>
    </source>
</evidence>
<keyword evidence="1" id="KW-1133">Transmembrane helix</keyword>
<feature type="transmembrane region" description="Helical" evidence="1">
    <location>
        <begin position="320"/>
        <end position="341"/>
    </location>
</feature>
<comment type="caution">
    <text evidence="2">The sequence shown here is derived from an EMBL/GenBank/DDBJ whole genome shotgun (WGS) entry which is preliminary data.</text>
</comment>
<name>A0A1N7RNB1_9BURK</name>
<gene>
    <name evidence="2" type="ORF">BN2476_90126</name>
</gene>